<comment type="caution">
    <text evidence="1">The sequence shown here is derived from an EMBL/GenBank/DDBJ whole genome shotgun (WGS) entry which is preliminary data.</text>
</comment>
<dbReference type="EMBL" id="JAOYFB010000002">
    <property type="protein sequence ID" value="KAK4008811.1"/>
    <property type="molecule type" value="Genomic_DNA"/>
</dbReference>
<gene>
    <name evidence="1" type="ORF">OUZ56_013938</name>
</gene>
<proteinExistence type="predicted"/>
<sequence>MFLDLKSDGRLDLRRRKLVAFSSSRHNEKGGREKKMMSGIYVSLSFTVQQQTSGNDRWSFFTFSNVPFEKSEYWNLYGKRLFV</sequence>
<reference evidence="1 2" key="1">
    <citation type="journal article" date="2023" name="Nucleic Acids Res.">
        <title>The hologenome of Daphnia magna reveals possible DNA methylation and microbiome-mediated evolution of the host genome.</title>
        <authorList>
            <person name="Chaturvedi A."/>
            <person name="Li X."/>
            <person name="Dhandapani V."/>
            <person name="Marshall H."/>
            <person name="Kissane S."/>
            <person name="Cuenca-Cambronero M."/>
            <person name="Asole G."/>
            <person name="Calvet F."/>
            <person name="Ruiz-Romero M."/>
            <person name="Marangio P."/>
            <person name="Guigo R."/>
            <person name="Rago D."/>
            <person name="Mirbahai L."/>
            <person name="Eastwood N."/>
            <person name="Colbourne J.K."/>
            <person name="Zhou J."/>
            <person name="Mallon E."/>
            <person name="Orsini L."/>
        </authorList>
    </citation>
    <scope>NUCLEOTIDE SEQUENCE [LARGE SCALE GENOMIC DNA]</scope>
    <source>
        <strain evidence="1">LRV0_1</strain>
    </source>
</reference>
<evidence type="ECO:0000313" key="1">
    <source>
        <dbReference type="EMBL" id="KAK4008811.1"/>
    </source>
</evidence>
<name>A0ABQ9Z7E0_9CRUS</name>
<evidence type="ECO:0000313" key="2">
    <source>
        <dbReference type="Proteomes" id="UP001234178"/>
    </source>
</evidence>
<keyword evidence="2" id="KW-1185">Reference proteome</keyword>
<protein>
    <submittedName>
        <fullName evidence="1">Uncharacterized protein</fullName>
    </submittedName>
</protein>
<accession>A0ABQ9Z7E0</accession>
<dbReference type="Proteomes" id="UP001234178">
    <property type="component" value="Unassembled WGS sequence"/>
</dbReference>
<organism evidence="1 2">
    <name type="scientific">Daphnia magna</name>
    <dbReference type="NCBI Taxonomy" id="35525"/>
    <lineage>
        <taxon>Eukaryota</taxon>
        <taxon>Metazoa</taxon>
        <taxon>Ecdysozoa</taxon>
        <taxon>Arthropoda</taxon>
        <taxon>Crustacea</taxon>
        <taxon>Branchiopoda</taxon>
        <taxon>Diplostraca</taxon>
        <taxon>Cladocera</taxon>
        <taxon>Anomopoda</taxon>
        <taxon>Daphniidae</taxon>
        <taxon>Daphnia</taxon>
    </lineage>
</organism>